<protein>
    <recommendedName>
        <fullName evidence="4">DUF4112 domain-containing protein</fullName>
    </recommendedName>
</protein>
<dbReference type="PANTHER" id="PTHR35519">
    <property type="entry name" value="MEMBRANE PROTEINS"/>
    <property type="match status" value="1"/>
</dbReference>
<dbReference type="PANTHER" id="PTHR35519:SF2">
    <property type="entry name" value="PH DOMAIN PROTEIN"/>
    <property type="match status" value="1"/>
</dbReference>
<comment type="caution">
    <text evidence="2">The sequence shown here is derived from an EMBL/GenBank/DDBJ whole genome shotgun (WGS) entry which is preliminary data.</text>
</comment>
<evidence type="ECO:0000313" key="3">
    <source>
        <dbReference type="Proteomes" id="UP000736335"/>
    </source>
</evidence>
<dbReference type="EMBL" id="WIUZ02000002">
    <property type="protein sequence ID" value="KAF9790727.1"/>
    <property type="molecule type" value="Genomic_DNA"/>
</dbReference>
<evidence type="ECO:0008006" key="4">
    <source>
        <dbReference type="Google" id="ProtNLM"/>
    </source>
</evidence>
<dbReference type="Pfam" id="PF13430">
    <property type="entry name" value="DUF4112"/>
    <property type="match status" value="1"/>
</dbReference>
<evidence type="ECO:0000313" key="2">
    <source>
        <dbReference type="EMBL" id="KAF9790727.1"/>
    </source>
</evidence>
<sequence length="253" mass="28113">MNDIARKAGLKLFEKHLQQYQPVDPLYETYTDHKGRQKRRKREIPPGLSKRDARILKSVKRRAHHLDTGINLCGFRIGWTFFVGIVPGAGDAVNAALGYYLVIRKAKQAELSDNLLPLFIPPWLYNRMVGNQAIATVIGLAPVVGDVGIAMFKTNFRNAALLEEYLRIRGEEFLKVQADRTEDPAVVKPGAGQDAAEKIPGKSSQRQLSFFRRSPKNAPVVEDSTEDEPIPGGFSKSNNSGNKTKGKGKESSR</sequence>
<evidence type="ECO:0000256" key="1">
    <source>
        <dbReference type="SAM" id="MobiDB-lite"/>
    </source>
</evidence>
<proteinExistence type="predicted"/>
<dbReference type="AlphaFoldDB" id="A0A9P6HMD0"/>
<dbReference type="Proteomes" id="UP000736335">
    <property type="component" value="Unassembled WGS sequence"/>
</dbReference>
<gene>
    <name evidence="2" type="ORF">BJ322DRAFT_1104376</name>
</gene>
<accession>A0A9P6HMD0</accession>
<reference evidence="2" key="2">
    <citation type="submission" date="2020-11" db="EMBL/GenBank/DDBJ databases">
        <authorList>
            <consortium name="DOE Joint Genome Institute"/>
            <person name="Kuo A."/>
            <person name="Miyauchi S."/>
            <person name="Kiss E."/>
            <person name="Drula E."/>
            <person name="Kohler A."/>
            <person name="Sanchez-Garcia M."/>
            <person name="Andreopoulos B."/>
            <person name="Barry K.W."/>
            <person name="Bonito G."/>
            <person name="Buee M."/>
            <person name="Carver A."/>
            <person name="Chen C."/>
            <person name="Cichocki N."/>
            <person name="Clum A."/>
            <person name="Culley D."/>
            <person name="Crous P.W."/>
            <person name="Fauchery L."/>
            <person name="Girlanda M."/>
            <person name="Hayes R."/>
            <person name="Keri Z."/>
            <person name="Labutti K."/>
            <person name="Lipzen A."/>
            <person name="Lombard V."/>
            <person name="Magnuson J."/>
            <person name="Maillard F."/>
            <person name="Morin E."/>
            <person name="Murat C."/>
            <person name="Nolan M."/>
            <person name="Ohm R."/>
            <person name="Pangilinan J."/>
            <person name="Pereira M."/>
            <person name="Perotto S."/>
            <person name="Peter M."/>
            <person name="Riley R."/>
            <person name="Sitrit Y."/>
            <person name="Stielow B."/>
            <person name="Szollosi G."/>
            <person name="Zifcakova L."/>
            <person name="Stursova M."/>
            <person name="Spatafora J.W."/>
            <person name="Tedersoo L."/>
            <person name="Vaario L.-M."/>
            <person name="Yamada A."/>
            <person name="Yan M."/>
            <person name="Wang P."/>
            <person name="Xu J."/>
            <person name="Bruns T."/>
            <person name="Baldrian P."/>
            <person name="Vilgalys R."/>
            <person name="Henrissat B."/>
            <person name="Grigoriev I.V."/>
            <person name="Hibbett D."/>
            <person name="Nagy L.G."/>
            <person name="Martin F.M."/>
        </authorList>
    </citation>
    <scope>NUCLEOTIDE SEQUENCE</scope>
    <source>
        <strain evidence="2">UH-Tt-Lm1</strain>
    </source>
</reference>
<feature type="region of interest" description="Disordered" evidence="1">
    <location>
        <begin position="184"/>
        <end position="253"/>
    </location>
</feature>
<dbReference type="InterPro" id="IPR025187">
    <property type="entry name" value="DUF4112"/>
</dbReference>
<keyword evidence="3" id="KW-1185">Reference proteome</keyword>
<feature type="compositionally biased region" description="Low complexity" evidence="1">
    <location>
        <begin position="203"/>
        <end position="212"/>
    </location>
</feature>
<feature type="compositionally biased region" description="Low complexity" evidence="1">
    <location>
        <begin position="232"/>
        <end position="243"/>
    </location>
</feature>
<organism evidence="2 3">
    <name type="scientific">Thelephora terrestris</name>
    <dbReference type="NCBI Taxonomy" id="56493"/>
    <lineage>
        <taxon>Eukaryota</taxon>
        <taxon>Fungi</taxon>
        <taxon>Dikarya</taxon>
        <taxon>Basidiomycota</taxon>
        <taxon>Agaricomycotina</taxon>
        <taxon>Agaricomycetes</taxon>
        <taxon>Thelephorales</taxon>
        <taxon>Thelephoraceae</taxon>
        <taxon>Thelephora</taxon>
    </lineage>
</organism>
<name>A0A9P6HMD0_9AGAM</name>
<reference evidence="2" key="1">
    <citation type="journal article" date="2020" name="Nat. Commun.">
        <title>Large-scale genome sequencing of mycorrhizal fungi provides insights into the early evolution of symbiotic traits.</title>
        <authorList>
            <person name="Miyauchi S."/>
            <person name="Kiss E."/>
            <person name="Kuo A."/>
            <person name="Drula E."/>
            <person name="Kohler A."/>
            <person name="Sanchez-Garcia M."/>
            <person name="Morin E."/>
            <person name="Andreopoulos B."/>
            <person name="Barry K.W."/>
            <person name="Bonito G."/>
            <person name="Buee M."/>
            <person name="Carver A."/>
            <person name="Chen C."/>
            <person name="Cichocki N."/>
            <person name="Clum A."/>
            <person name="Culley D."/>
            <person name="Crous P.W."/>
            <person name="Fauchery L."/>
            <person name="Girlanda M."/>
            <person name="Hayes R.D."/>
            <person name="Keri Z."/>
            <person name="LaButti K."/>
            <person name="Lipzen A."/>
            <person name="Lombard V."/>
            <person name="Magnuson J."/>
            <person name="Maillard F."/>
            <person name="Murat C."/>
            <person name="Nolan M."/>
            <person name="Ohm R.A."/>
            <person name="Pangilinan J."/>
            <person name="Pereira M.F."/>
            <person name="Perotto S."/>
            <person name="Peter M."/>
            <person name="Pfister S."/>
            <person name="Riley R."/>
            <person name="Sitrit Y."/>
            <person name="Stielow J.B."/>
            <person name="Szollosi G."/>
            <person name="Zifcakova L."/>
            <person name="Stursova M."/>
            <person name="Spatafora J.W."/>
            <person name="Tedersoo L."/>
            <person name="Vaario L.M."/>
            <person name="Yamada A."/>
            <person name="Yan M."/>
            <person name="Wang P."/>
            <person name="Xu J."/>
            <person name="Bruns T."/>
            <person name="Baldrian P."/>
            <person name="Vilgalys R."/>
            <person name="Dunand C."/>
            <person name="Henrissat B."/>
            <person name="Grigoriev I.V."/>
            <person name="Hibbett D."/>
            <person name="Nagy L.G."/>
            <person name="Martin F.M."/>
        </authorList>
    </citation>
    <scope>NUCLEOTIDE SEQUENCE</scope>
    <source>
        <strain evidence="2">UH-Tt-Lm1</strain>
    </source>
</reference>
<dbReference type="OrthoDB" id="2103474at2759"/>